<evidence type="ECO:0000313" key="2">
    <source>
        <dbReference type="Proteomes" id="UP001642484"/>
    </source>
</evidence>
<comment type="caution">
    <text evidence="1">The sequence shown here is derived from an EMBL/GenBank/DDBJ whole genome shotgun (WGS) entry which is preliminary data.</text>
</comment>
<protein>
    <submittedName>
        <fullName evidence="1">Uncharacterized protein</fullName>
    </submittedName>
</protein>
<gene>
    <name evidence="1" type="ORF">CCMP2556_LOCUS2254</name>
</gene>
<dbReference type="Proteomes" id="UP001642484">
    <property type="component" value="Unassembled WGS sequence"/>
</dbReference>
<sequence>MSKVPPNVKGKVDEILASESPVLVKVQSLVDHLTECGLAYKMMVKPSEVLTHPDNRAGQMLSALDCWNKGMKMWSVGVRKELLTSSVAFELAINTETREKQLQSNQRLIESSNGLLATISGQERFLSVSSSHMAAWLKAVGSGCAGPNDMGPLQLRQGDSNSDVVSALLQDGWMWVVMSSAVEEEWPKLPGFLQMALNSTNSLNKQLSEIECAGQLAQGVLHGQALNVALEELKACAPSCKSSLEAIATYVSRFGGGQKMELVLFLLKFSKAFATVMIGEEMMKAITYFDLKGEQQVDGVAKLLSKSDIERLKAPAVKPKVLEGETLLQDAWALLQSSLKPETFKMACFGRLATRVCLHVMQKEKLGREAEGHPDLASISQLFTDELSGTAVSNEQHKADSSESLEVCDTLHMSKKKMALLQNVHIKEKEYHHKDFPHKIFLLHQVTEVHCLFIHQPLFQAPLEVKVDFLNLKDWRPTKAPMSLACPLPKAEAHMVQKHGAVELELQKSHVQKCLLQACQDNDPTCNDVVFSCSPQHVWASKKISKKGGLKLYPCGIVSLLKGTPASEKHYIKAFGKMWLISAMKALVNFEKDEGVLSPFWWVKCAGDHEDHNMAFGKVTVEGCKIPVLQNIGPIQAHECLLIENPKDIAKKKRKADKPDTAK</sequence>
<reference evidence="1 2" key="1">
    <citation type="submission" date="2024-02" db="EMBL/GenBank/DDBJ databases">
        <authorList>
            <person name="Chen Y."/>
            <person name="Shah S."/>
            <person name="Dougan E. K."/>
            <person name="Thang M."/>
            <person name="Chan C."/>
        </authorList>
    </citation>
    <scope>NUCLEOTIDE SEQUENCE [LARGE SCALE GENOMIC DNA]</scope>
</reference>
<accession>A0ABP0HMD1</accession>
<dbReference type="EMBL" id="CAXAMN010000834">
    <property type="protein sequence ID" value="CAK8990947.1"/>
    <property type="molecule type" value="Genomic_DNA"/>
</dbReference>
<organism evidence="1 2">
    <name type="scientific">Durusdinium trenchii</name>
    <dbReference type="NCBI Taxonomy" id="1381693"/>
    <lineage>
        <taxon>Eukaryota</taxon>
        <taxon>Sar</taxon>
        <taxon>Alveolata</taxon>
        <taxon>Dinophyceae</taxon>
        <taxon>Suessiales</taxon>
        <taxon>Symbiodiniaceae</taxon>
        <taxon>Durusdinium</taxon>
    </lineage>
</organism>
<proteinExistence type="predicted"/>
<evidence type="ECO:0000313" key="1">
    <source>
        <dbReference type="EMBL" id="CAK8990947.1"/>
    </source>
</evidence>
<name>A0ABP0HMD1_9DINO</name>
<keyword evidence="2" id="KW-1185">Reference proteome</keyword>